<evidence type="ECO:0000256" key="2">
    <source>
        <dbReference type="ARBA" id="ARBA00005685"/>
    </source>
</evidence>
<keyword evidence="9" id="KW-0677">Repeat</keyword>
<dbReference type="GO" id="GO:0045202">
    <property type="term" value="C:synapse"/>
    <property type="evidence" value="ECO:0007669"/>
    <property type="project" value="GOC"/>
</dbReference>
<evidence type="ECO:0000313" key="24">
    <source>
        <dbReference type="Proteomes" id="UP000324632"/>
    </source>
</evidence>
<evidence type="ECO:0000256" key="8">
    <source>
        <dbReference type="ARBA" id="ARBA00022692"/>
    </source>
</evidence>
<comment type="subcellular location">
    <subcellularLocation>
        <location evidence="1 20">Membrane</location>
        <topology evidence="1 20">Multi-pass membrane protein</topology>
    </subcellularLocation>
</comment>
<evidence type="ECO:0000256" key="3">
    <source>
        <dbReference type="ARBA" id="ARBA00016353"/>
    </source>
</evidence>
<evidence type="ECO:0000256" key="18">
    <source>
        <dbReference type="ARBA" id="ARBA00031096"/>
    </source>
</evidence>
<evidence type="ECO:0000256" key="14">
    <source>
        <dbReference type="ARBA" id="ARBA00023136"/>
    </source>
</evidence>
<evidence type="ECO:0000256" key="5">
    <source>
        <dbReference type="ARBA" id="ARBA00022553"/>
    </source>
</evidence>
<comment type="function">
    <text evidence="19">Voltage-sensitive calcium channels (VSCC) mediate the entry of calcium ions into excitable cells and are also involved in a variety of calcium-dependent processes, including muscle contraction, hormone or neurotransmitter release, gene expression, cell motility, cell division and cell death. This alpha-1B subunit gives rise to N-type calcium currents. N-type calcium channels belong to the 'high-voltage activated' (HVA) group. They are involved in pain signaling. Calcium channels containing alpha-1B subunit may play a role in directed migration of immature neurons. Mediates Ca(2+) release probability at hippocampal neuronal soma and synaptic terminals.</text>
</comment>
<dbReference type="Proteomes" id="UP000324632">
    <property type="component" value="Chromosome 9"/>
</dbReference>
<evidence type="ECO:0000256" key="21">
    <source>
        <dbReference type="SAM" id="Phobius"/>
    </source>
</evidence>
<name>A0A5A9P7Q6_9TELE</name>
<keyword evidence="13" id="KW-0406">Ion transport</keyword>
<dbReference type="Pfam" id="PF00520">
    <property type="entry name" value="Ion_trans"/>
    <property type="match status" value="1"/>
</dbReference>
<protein>
    <recommendedName>
        <fullName evidence="3">Voltage-dependent N-type calcium channel subunit alpha-1B</fullName>
    </recommendedName>
    <alternativeName>
        <fullName evidence="18">Voltage-gated calcium channel subunit alpha Cav2.2</fullName>
    </alternativeName>
</protein>
<dbReference type="GO" id="GO:0005891">
    <property type="term" value="C:voltage-gated calcium channel complex"/>
    <property type="evidence" value="ECO:0007669"/>
    <property type="project" value="InterPro"/>
</dbReference>
<feature type="domain" description="Ion transport" evidence="22">
    <location>
        <begin position="60"/>
        <end position="106"/>
    </location>
</feature>
<evidence type="ECO:0000256" key="15">
    <source>
        <dbReference type="ARBA" id="ARBA00023157"/>
    </source>
</evidence>
<dbReference type="Gene3D" id="1.10.287.70">
    <property type="match status" value="1"/>
</dbReference>
<sequence length="233" mass="25707">MVALSGTSGTMERLGGTCGGIERLDGPSWGMERLGGSSQKVWRAGLWRIVAFWANNGHVILQAANDASGNTWNWLYFIPLIIIGSFFMLNLVLGVLSGEFAKERERVEKRQEFLKLRRHQQIERELTGYLEWICKAGQSQNTRSPPNLFSPFSDPENVLPEGPGLFPTETSFPLRSPLITVYLTFFPDLCSAAVGADVSMPVCCSALPLASSSTATEWPSTLSTSWFIPSLFP</sequence>
<evidence type="ECO:0000256" key="4">
    <source>
        <dbReference type="ARBA" id="ARBA00022448"/>
    </source>
</evidence>
<comment type="similarity">
    <text evidence="2">Belongs to the calcium channel alpha-1 subunit (TC 1.A.1.11) family. CACNA1B subfamily.</text>
</comment>
<keyword evidence="14 21" id="KW-0472">Membrane</keyword>
<evidence type="ECO:0000256" key="17">
    <source>
        <dbReference type="ARBA" id="ARBA00023303"/>
    </source>
</evidence>
<keyword evidence="5" id="KW-0597">Phosphoprotein</keyword>
<keyword evidence="12 21" id="KW-1133">Transmembrane helix</keyword>
<keyword evidence="15" id="KW-1015">Disulfide bond</keyword>
<reference evidence="23 24" key="1">
    <citation type="journal article" date="2019" name="Mol. Ecol. Resour.">
        <title>Chromosome-level genome assembly of Triplophysa tibetana, a fish adapted to the harsh high-altitude environment of the Tibetan Plateau.</title>
        <authorList>
            <person name="Yang X."/>
            <person name="Liu H."/>
            <person name="Ma Z."/>
            <person name="Zou Y."/>
            <person name="Zou M."/>
            <person name="Mao Y."/>
            <person name="Li X."/>
            <person name="Wang H."/>
            <person name="Chen T."/>
            <person name="Wang W."/>
            <person name="Yang R."/>
        </authorList>
    </citation>
    <scope>NUCLEOTIDE SEQUENCE [LARGE SCALE GENOMIC DNA]</scope>
    <source>
        <strain evidence="23">TTIB1903HZAU</strain>
        <tissue evidence="23">Muscle</tissue>
    </source>
</reference>
<dbReference type="PRINTS" id="PR00167">
    <property type="entry name" value="CACHANNEL"/>
</dbReference>
<dbReference type="EMBL" id="SOYY01000009">
    <property type="protein sequence ID" value="KAA0717049.1"/>
    <property type="molecule type" value="Genomic_DNA"/>
</dbReference>
<evidence type="ECO:0000256" key="11">
    <source>
        <dbReference type="ARBA" id="ARBA00022882"/>
    </source>
</evidence>
<comment type="caution">
    <text evidence="23">The sequence shown here is derived from an EMBL/GenBank/DDBJ whole genome shotgun (WGS) entry which is preliminary data.</text>
</comment>
<feature type="transmembrane region" description="Helical" evidence="21">
    <location>
        <begin position="74"/>
        <end position="96"/>
    </location>
</feature>
<dbReference type="GO" id="GO:0007268">
    <property type="term" value="P:chemical synaptic transmission"/>
    <property type="evidence" value="ECO:0007669"/>
    <property type="project" value="TreeGrafter"/>
</dbReference>
<evidence type="ECO:0000256" key="12">
    <source>
        <dbReference type="ARBA" id="ARBA00022989"/>
    </source>
</evidence>
<organism evidence="23 24">
    <name type="scientific">Triplophysa tibetana</name>
    <dbReference type="NCBI Taxonomy" id="1572043"/>
    <lineage>
        <taxon>Eukaryota</taxon>
        <taxon>Metazoa</taxon>
        <taxon>Chordata</taxon>
        <taxon>Craniata</taxon>
        <taxon>Vertebrata</taxon>
        <taxon>Euteleostomi</taxon>
        <taxon>Actinopterygii</taxon>
        <taxon>Neopterygii</taxon>
        <taxon>Teleostei</taxon>
        <taxon>Ostariophysi</taxon>
        <taxon>Cypriniformes</taxon>
        <taxon>Nemacheilidae</taxon>
        <taxon>Triplophysa</taxon>
    </lineage>
</organism>
<dbReference type="PANTHER" id="PTHR45628">
    <property type="entry name" value="VOLTAGE-DEPENDENT CALCIUM CHANNEL TYPE A SUBUNIT ALPHA-1"/>
    <property type="match status" value="1"/>
</dbReference>
<accession>A0A5A9P7Q6</accession>
<proteinExistence type="inferred from homology"/>
<evidence type="ECO:0000256" key="9">
    <source>
        <dbReference type="ARBA" id="ARBA00022737"/>
    </source>
</evidence>
<keyword evidence="6 20" id="KW-0109">Calcium transport</keyword>
<evidence type="ECO:0000256" key="6">
    <source>
        <dbReference type="ARBA" id="ARBA00022568"/>
    </source>
</evidence>
<keyword evidence="7 20" id="KW-0107">Calcium channel</keyword>
<evidence type="ECO:0000256" key="7">
    <source>
        <dbReference type="ARBA" id="ARBA00022673"/>
    </source>
</evidence>
<evidence type="ECO:0000256" key="19">
    <source>
        <dbReference type="ARBA" id="ARBA00049617"/>
    </source>
</evidence>
<evidence type="ECO:0000259" key="22">
    <source>
        <dbReference type="Pfam" id="PF00520"/>
    </source>
</evidence>
<dbReference type="Gene3D" id="6.10.250.2500">
    <property type="match status" value="1"/>
</dbReference>
<evidence type="ECO:0000256" key="1">
    <source>
        <dbReference type="ARBA" id="ARBA00004141"/>
    </source>
</evidence>
<evidence type="ECO:0000256" key="10">
    <source>
        <dbReference type="ARBA" id="ARBA00022837"/>
    </source>
</evidence>
<keyword evidence="8 21" id="KW-0812">Transmembrane</keyword>
<evidence type="ECO:0000256" key="20">
    <source>
        <dbReference type="RuleBase" id="RU003808"/>
    </source>
</evidence>
<keyword evidence="24" id="KW-1185">Reference proteome</keyword>
<evidence type="ECO:0000256" key="16">
    <source>
        <dbReference type="ARBA" id="ARBA00023180"/>
    </source>
</evidence>
<dbReference type="InterPro" id="IPR002077">
    <property type="entry name" value="VDCCAlpha1"/>
</dbReference>
<dbReference type="GO" id="GO:0098703">
    <property type="term" value="P:calcium ion import across plasma membrane"/>
    <property type="evidence" value="ECO:0007669"/>
    <property type="project" value="TreeGrafter"/>
</dbReference>
<keyword evidence="17" id="KW-0407">Ion channel</keyword>
<keyword evidence="4" id="KW-0813">Transport</keyword>
<keyword evidence="10 20" id="KW-0106">Calcium</keyword>
<gene>
    <name evidence="23" type="ORF">E1301_Tti009899</name>
</gene>
<evidence type="ECO:0000256" key="13">
    <source>
        <dbReference type="ARBA" id="ARBA00023065"/>
    </source>
</evidence>
<dbReference type="GO" id="GO:0008331">
    <property type="term" value="F:high voltage-gated calcium channel activity"/>
    <property type="evidence" value="ECO:0007669"/>
    <property type="project" value="TreeGrafter"/>
</dbReference>
<dbReference type="GO" id="GO:0043025">
    <property type="term" value="C:neuronal cell body"/>
    <property type="evidence" value="ECO:0007669"/>
    <property type="project" value="TreeGrafter"/>
</dbReference>
<dbReference type="InterPro" id="IPR005821">
    <property type="entry name" value="Ion_trans_dom"/>
</dbReference>
<dbReference type="InterPro" id="IPR050599">
    <property type="entry name" value="VDCC_alpha-1_subunit"/>
</dbReference>
<dbReference type="PANTHER" id="PTHR45628:SF6">
    <property type="entry name" value="VOLTAGE-DEPENDENT N-TYPE CALCIUM CHANNEL SUBUNIT ALPHA-1B"/>
    <property type="match status" value="1"/>
</dbReference>
<keyword evidence="11 20" id="KW-0851">Voltage-gated channel</keyword>
<keyword evidence="16" id="KW-0325">Glycoprotein</keyword>
<evidence type="ECO:0000313" key="23">
    <source>
        <dbReference type="EMBL" id="KAA0717049.1"/>
    </source>
</evidence>
<dbReference type="AlphaFoldDB" id="A0A5A9P7Q6"/>